<keyword evidence="1" id="KW-1133">Transmembrane helix</keyword>
<evidence type="ECO:0000313" key="3">
    <source>
        <dbReference type="Proteomes" id="UP000624325"/>
    </source>
</evidence>
<proteinExistence type="predicted"/>
<keyword evidence="1" id="KW-0812">Transmembrane</keyword>
<protein>
    <recommendedName>
        <fullName evidence="4">DUF4179 domain-containing protein</fullName>
    </recommendedName>
</protein>
<evidence type="ECO:0000256" key="1">
    <source>
        <dbReference type="SAM" id="Phobius"/>
    </source>
</evidence>
<keyword evidence="1" id="KW-0472">Membrane</keyword>
<feature type="transmembrane region" description="Helical" evidence="1">
    <location>
        <begin position="40"/>
        <end position="59"/>
    </location>
</feature>
<comment type="caution">
    <text evidence="2">The sequence shown here is derived from an EMBL/GenBank/DDBJ whole genome shotgun (WGS) entry which is preliminary data.</text>
</comment>
<dbReference type="EMBL" id="BONC01000009">
    <property type="protein sequence ID" value="GIF55761.1"/>
    <property type="molecule type" value="Genomic_DNA"/>
</dbReference>
<evidence type="ECO:0008006" key="4">
    <source>
        <dbReference type="Google" id="ProtNLM"/>
    </source>
</evidence>
<keyword evidence="3" id="KW-1185">Reference proteome</keyword>
<evidence type="ECO:0000313" key="2">
    <source>
        <dbReference type="EMBL" id="GIF55761.1"/>
    </source>
</evidence>
<organism evidence="2 3">
    <name type="scientific">Asanoa iriomotensis</name>
    <dbReference type="NCBI Taxonomy" id="234613"/>
    <lineage>
        <taxon>Bacteria</taxon>
        <taxon>Bacillati</taxon>
        <taxon>Actinomycetota</taxon>
        <taxon>Actinomycetes</taxon>
        <taxon>Micromonosporales</taxon>
        <taxon>Micromonosporaceae</taxon>
        <taxon>Asanoa</taxon>
    </lineage>
</organism>
<sequence>MSVDQRVRELLSDAADGVRAVPDPSGRLRARQRRARRRRVTAAGLGLVAVIAIGGWAGLPAGPGHGEGGGVSDFDRMQQWAERLRVSPVRGGLADADPGYVQELARLVLGHQRAGAFRITAEVTEVNVLFLDDIGDVRVAFVAFHRAVPDPTTQWINASAWFMAPRGAAASELADPRAEMGTGDGLSPFEVTGNFGTVDLDSAAAIALVPDGCVIETAALPALDDWTPAQTGSYLVRTRATERPEWWRAVCDGVVREETAARQILPTTAPTDEQVDAAVAGARGGIDRDAARFAMGVGESLAYGSGPLTVVWGGRIEDPQPGDNVDYDDPATMVAYPAARGGWQVSVGTWSTGQPVEGEYIGGGEAWLSWDPTTPSAIVPVRLDDSDSFLVVTPPGTSEVRSVAGGRTIDTAAVTDAAAVVRGAGTADVVLEALDAAGTVIGTVPAPADRPTDHHTAVGW</sequence>
<gene>
    <name evidence="2" type="ORF">Air01nite_18560</name>
</gene>
<reference evidence="2 3" key="1">
    <citation type="submission" date="2021-01" db="EMBL/GenBank/DDBJ databases">
        <title>Whole genome shotgun sequence of Asanoa iriomotensis NBRC 100142.</title>
        <authorList>
            <person name="Komaki H."/>
            <person name="Tamura T."/>
        </authorList>
    </citation>
    <scope>NUCLEOTIDE SEQUENCE [LARGE SCALE GENOMIC DNA]</scope>
    <source>
        <strain evidence="2 3">NBRC 100142</strain>
    </source>
</reference>
<dbReference type="Proteomes" id="UP000624325">
    <property type="component" value="Unassembled WGS sequence"/>
</dbReference>
<accession>A0ABQ4BZ07</accession>
<name>A0ABQ4BZ07_9ACTN</name>